<keyword evidence="3" id="KW-1185">Reference proteome</keyword>
<feature type="region of interest" description="Disordered" evidence="1">
    <location>
        <begin position="72"/>
        <end position="93"/>
    </location>
</feature>
<evidence type="ECO:0000313" key="2">
    <source>
        <dbReference type="EMBL" id="EED12927.1"/>
    </source>
</evidence>
<feature type="compositionally biased region" description="Basic and acidic residues" evidence="1">
    <location>
        <begin position="82"/>
        <end position="93"/>
    </location>
</feature>
<protein>
    <submittedName>
        <fullName evidence="2">Uncharacterized protein</fullName>
    </submittedName>
</protein>
<evidence type="ECO:0000313" key="3">
    <source>
        <dbReference type="Proteomes" id="UP000001745"/>
    </source>
</evidence>
<gene>
    <name evidence="2" type="ORF">TSTA_054380</name>
</gene>
<accession>B8MR32</accession>
<dbReference type="InParanoid" id="B8MR32"/>
<evidence type="ECO:0000256" key="1">
    <source>
        <dbReference type="SAM" id="MobiDB-lite"/>
    </source>
</evidence>
<dbReference type="AlphaFoldDB" id="B8MR32"/>
<organism evidence="2 3">
    <name type="scientific">Talaromyces stipitatus (strain ATCC 10500 / CBS 375.48 / QM 6759 / NRRL 1006)</name>
    <name type="common">Penicillium stipitatum</name>
    <dbReference type="NCBI Taxonomy" id="441959"/>
    <lineage>
        <taxon>Eukaryota</taxon>
        <taxon>Fungi</taxon>
        <taxon>Dikarya</taxon>
        <taxon>Ascomycota</taxon>
        <taxon>Pezizomycotina</taxon>
        <taxon>Eurotiomycetes</taxon>
        <taxon>Eurotiomycetidae</taxon>
        <taxon>Eurotiales</taxon>
        <taxon>Trichocomaceae</taxon>
        <taxon>Talaromyces</taxon>
        <taxon>Talaromyces sect. Talaromyces</taxon>
    </lineage>
</organism>
<dbReference type="RefSeq" id="XP_002487038.1">
    <property type="nucleotide sequence ID" value="XM_002486993.1"/>
</dbReference>
<name>B8MR32_TALSN</name>
<reference evidence="3" key="1">
    <citation type="journal article" date="2015" name="Genome Announc.">
        <title>Genome sequence of the AIDS-associated pathogen Penicillium marneffei (ATCC18224) and its near taxonomic relative Talaromyces stipitatus (ATCC10500).</title>
        <authorList>
            <person name="Nierman W.C."/>
            <person name="Fedorova-Abrams N.D."/>
            <person name="Andrianopoulos A."/>
        </authorList>
    </citation>
    <scope>NUCLEOTIDE SEQUENCE [LARGE SCALE GENOMIC DNA]</scope>
    <source>
        <strain evidence="3">ATCC 10500 / CBS 375.48 / QM 6759 / NRRL 1006</strain>
    </source>
</reference>
<sequence>MHLTCSPIPEHLVNEFHVVQQYFQRGNFKLGFEARQKWLNLIGYESWTFTEKQLFLINLNIERLINITLAARSQGPTPPSKENIRDSLRHHNG</sequence>
<dbReference type="VEuPathDB" id="FungiDB:TSTA_054380"/>
<dbReference type="HOGENOM" id="CLU_2401162_0_0_1"/>
<dbReference type="Proteomes" id="UP000001745">
    <property type="component" value="Unassembled WGS sequence"/>
</dbReference>
<dbReference type="GeneID" id="8100377"/>
<dbReference type="EMBL" id="EQ962659">
    <property type="protein sequence ID" value="EED12927.1"/>
    <property type="molecule type" value="Genomic_DNA"/>
</dbReference>
<proteinExistence type="predicted"/>